<dbReference type="EMBL" id="FN596251">
    <property type="protein sequence ID" value="CCB58342.1"/>
    <property type="molecule type" value="Genomic_DNA"/>
</dbReference>
<gene>
    <name evidence="1" type="ordered locus">VIT_02s0025g03340</name>
</gene>
<reference evidence="2" key="1">
    <citation type="journal article" date="2007" name="Nature">
        <title>The grapevine genome sequence suggests ancestral hexaploidization in major angiosperm phyla.</title>
        <authorList>
            <consortium name="The French-Italian Public Consortium for Grapevine Genome Characterization."/>
            <person name="Jaillon O."/>
            <person name="Aury J.-M."/>
            <person name="Noel B."/>
            <person name="Policriti A."/>
            <person name="Clepet C."/>
            <person name="Casagrande A."/>
            <person name="Choisne N."/>
            <person name="Aubourg S."/>
            <person name="Vitulo N."/>
            <person name="Jubin C."/>
            <person name="Vezzi A."/>
            <person name="Legeai F."/>
            <person name="Hugueney P."/>
            <person name="Dasilva C."/>
            <person name="Horner D."/>
            <person name="Mica E."/>
            <person name="Jublot D."/>
            <person name="Poulain J."/>
            <person name="Bruyere C."/>
            <person name="Billault A."/>
            <person name="Segurens B."/>
            <person name="Gouyvenoux M."/>
            <person name="Ugarte E."/>
            <person name="Cattonaro F."/>
            <person name="Anthouard V."/>
            <person name="Vico V."/>
            <person name="Del Fabbro C."/>
            <person name="Alaux M."/>
            <person name="Di Gaspero G."/>
            <person name="Dumas V."/>
            <person name="Felice N."/>
            <person name="Paillard S."/>
            <person name="Juman I."/>
            <person name="Moroldo M."/>
            <person name="Scalabrin S."/>
            <person name="Canaguier A."/>
            <person name="Le Clainche I."/>
            <person name="Malacrida G."/>
            <person name="Durand E."/>
            <person name="Pesole G."/>
            <person name="Laucou V."/>
            <person name="Chatelet P."/>
            <person name="Merdinoglu D."/>
            <person name="Delledonne M."/>
            <person name="Pezzotti M."/>
            <person name="Lecharny A."/>
            <person name="Scarpelli C."/>
            <person name="Artiguenave F."/>
            <person name="Pe M.E."/>
            <person name="Valle G."/>
            <person name="Morgante M."/>
            <person name="Caboche M."/>
            <person name="Adam-Blondon A.-F."/>
            <person name="Weissenbach J."/>
            <person name="Quetier F."/>
            <person name="Wincker P."/>
        </authorList>
    </citation>
    <scope>NUCLEOTIDE SEQUENCE [LARGE SCALE GENOMIC DNA]</scope>
    <source>
        <strain evidence="2">cv. Pinot noir / PN40024</strain>
    </source>
</reference>
<dbReference type="PaxDb" id="29760-VIT_02s0025g03340.t01"/>
<dbReference type="Proteomes" id="UP000009183">
    <property type="component" value="Chromosome 2"/>
</dbReference>
<name>F6HUB9_VITVI</name>
<dbReference type="HOGENOM" id="CLU_3415652_0_0_1"/>
<organism evidence="1 2">
    <name type="scientific">Vitis vinifera</name>
    <name type="common">Grape</name>
    <dbReference type="NCBI Taxonomy" id="29760"/>
    <lineage>
        <taxon>Eukaryota</taxon>
        <taxon>Viridiplantae</taxon>
        <taxon>Streptophyta</taxon>
        <taxon>Embryophyta</taxon>
        <taxon>Tracheophyta</taxon>
        <taxon>Spermatophyta</taxon>
        <taxon>Magnoliopsida</taxon>
        <taxon>eudicotyledons</taxon>
        <taxon>Gunneridae</taxon>
        <taxon>Pentapetalae</taxon>
        <taxon>rosids</taxon>
        <taxon>Vitales</taxon>
        <taxon>Vitaceae</taxon>
        <taxon>Viteae</taxon>
        <taxon>Vitis</taxon>
    </lineage>
</organism>
<evidence type="ECO:0000313" key="1">
    <source>
        <dbReference type="EMBL" id="CCB58342.1"/>
    </source>
</evidence>
<protein>
    <submittedName>
        <fullName evidence="1">Uncharacterized protein</fullName>
    </submittedName>
</protein>
<keyword evidence="2" id="KW-1185">Reference proteome</keyword>
<evidence type="ECO:0000313" key="2">
    <source>
        <dbReference type="Proteomes" id="UP000009183"/>
    </source>
</evidence>
<proteinExistence type="predicted"/>
<dbReference type="AlphaFoldDB" id="F6HUB9"/>
<sequence length="27" mass="3183">MWDITNTDVTPKHFLLRVLLVRVRSDG</sequence>
<accession>F6HUB9</accession>
<dbReference type="InParanoid" id="F6HUB9"/>